<proteinExistence type="predicted"/>
<organism evidence="2 3">
    <name type="scientific">Necator americanus</name>
    <name type="common">Human hookworm</name>
    <dbReference type="NCBI Taxonomy" id="51031"/>
    <lineage>
        <taxon>Eukaryota</taxon>
        <taxon>Metazoa</taxon>
        <taxon>Ecdysozoa</taxon>
        <taxon>Nematoda</taxon>
        <taxon>Chromadorea</taxon>
        <taxon>Rhabditida</taxon>
        <taxon>Rhabditina</taxon>
        <taxon>Rhabditomorpha</taxon>
        <taxon>Strongyloidea</taxon>
        <taxon>Ancylostomatidae</taxon>
        <taxon>Bunostominae</taxon>
        <taxon>Necator</taxon>
    </lineage>
</organism>
<gene>
    <name evidence="2" type="primary">Necator_chrIII.g10523</name>
    <name evidence="2" type="ORF">RB195_009758</name>
</gene>
<evidence type="ECO:0000313" key="2">
    <source>
        <dbReference type="EMBL" id="KAK6742087.1"/>
    </source>
</evidence>
<comment type="caution">
    <text evidence="2">The sequence shown here is derived from an EMBL/GenBank/DDBJ whole genome shotgun (WGS) entry which is preliminary data.</text>
</comment>
<name>A0ABR1CUT3_NECAM</name>
<feature type="compositionally biased region" description="Basic and acidic residues" evidence="1">
    <location>
        <begin position="49"/>
        <end position="60"/>
    </location>
</feature>
<evidence type="ECO:0000256" key="1">
    <source>
        <dbReference type="SAM" id="MobiDB-lite"/>
    </source>
</evidence>
<feature type="region of interest" description="Disordered" evidence="1">
    <location>
        <begin position="168"/>
        <end position="198"/>
    </location>
</feature>
<feature type="region of interest" description="Disordered" evidence="1">
    <location>
        <begin position="116"/>
        <end position="135"/>
    </location>
</feature>
<evidence type="ECO:0000313" key="3">
    <source>
        <dbReference type="Proteomes" id="UP001303046"/>
    </source>
</evidence>
<accession>A0ABR1CUT3</accession>
<reference evidence="2 3" key="1">
    <citation type="submission" date="2023-08" db="EMBL/GenBank/DDBJ databases">
        <title>A Necator americanus chromosomal reference genome.</title>
        <authorList>
            <person name="Ilik V."/>
            <person name="Petrzelkova K.J."/>
            <person name="Pardy F."/>
            <person name="Fuh T."/>
            <person name="Niatou-Singa F.S."/>
            <person name="Gouil Q."/>
            <person name="Baker L."/>
            <person name="Ritchie M.E."/>
            <person name="Jex A.R."/>
            <person name="Gazzola D."/>
            <person name="Li H."/>
            <person name="Toshio Fujiwara R."/>
            <person name="Zhan B."/>
            <person name="Aroian R.V."/>
            <person name="Pafco B."/>
            <person name="Schwarz E.M."/>
        </authorList>
    </citation>
    <scope>NUCLEOTIDE SEQUENCE [LARGE SCALE GENOMIC DNA]</scope>
    <source>
        <strain evidence="2 3">Aroian</strain>
        <tissue evidence="2">Whole animal</tissue>
    </source>
</reference>
<protein>
    <submittedName>
        <fullName evidence="2">Uncharacterized protein</fullName>
    </submittedName>
</protein>
<feature type="region of interest" description="Disordered" evidence="1">
    <location>
        <begin position="35"/>
        <end position="87"/>
    </location>
</feature>
<dbReference type="EMBL" id="JAVFWL010000003">
    <property type="protein sequence ID" value="KAK6742087.1"/>
    <property type="molecule type" value="Genomic_DNA"/>
</dbReference>
<keyword evidence="3" id="KW-1185">Reference proteome</keyword>
<sequence length="198" mass="21240">MVTSGQFPTYIVPMTTVLVLRYCRYVLLQNKVPRDQKGKVSTSGGADASRMEADRDREESPEPPSSSESNAAYNFPPTHDLQDAFHFTPNTSPQLVMSASSAKAFTIVPLTVHSKTLPPITNDEQGTSRGDRASSAGLVEGRVAPVRVMNQGQVVNLVQVRTRAMSTTGTRAATLRKAERPPSQPTPIEGATGGSDVV</sequence>
<dbReference type="Proteomes" id="UP001303046">
    <property type="component" value="Unassembled WGS sequence"/>
</dbReference>